<proteinExistence type="predicted"/>
<feature type="region of interest" description="Disordered" evidence="1">
    <location>
        <begin position="44"/>
        <end position="86"/>
    </location>
</feature>
<evidence type="ECO:0000313" key="3">
    <source>
        <dbReference type="Proteomes" id="UP000318081"/>
    </source>
</evidence>
<protein>
    <submittedName>
        <fullName evidence="2">Uncharacterized protein</fullName>
    </submittedName>
</protein>
<accession>A0ABX5Y053</accession>
<organism evidence="2 3">
    <name type="scientific">Stieleria magnilauensis</name>
    <dbReference type="NCBI Taxonomy" id="2527963"/>
    <lineage>
        <taxon>Bacteria</taxon>
        <taxon>Pseudomonadati</taxon>
        <taxon>Planctomycetota</taxon>
        <taxon>Planctomycetia</taxon>
        <taxon>Pirellulales</taxon>
        <taxon>Pirellulaceae</taxon>
        <taxon>Stieleria</taxon>
    </lineage>
</organism>
<feature type="compositionally biased region" description="Basic and acidic residues" evidence="1">
    <location>
        <begin position="69"/>
        <end position="80"/>
    </location>
</feature>
<name>A0ABX5Y053_9BACT</name>
<evidence type="ECO:0000313" key="2">
    <source>
        <dbReference type="EMBL" id="QDV87660.1"/>
    </source>
</evidence>
<sequence length="86" mass="9541">MPLNREATYPKMAPLSPEQASGLIRIDHGRQVILEIENVATSRGLFGGEGPGVRGNPHDEPTMQSRATEFARDQRGRSNEFEVDFC</sequence>
<keyword evidence="3" id="KW-1185">Reference proteome</keyword>
<evidence type="ECO:0000256" key="1">
    <source>
        <dbReference type="SAM" id="MobiDB-lite"/>
    </source>
</evidence>
<gene>
    <name evidence="2" type="ORF">TBK1r_66910</name>
</gene>
<reference evidence="2 3" key="1">
    <citation type="submission" date="2019-02" db="EMBL/GenBank/DDBJ databases">
        <title>Deep-cultivation of Planctomycetes and their phenomic and genomic characterization uncovers novel biology.</title>
        <authorList>
            <person name="Wiegand S."/>
            <person name="Jogler M."/>
            <person name="Boedeker C."/>
            <person name="Pinto D."/>
            <person name="Vollmers J."/>
            <person name="Rivas-Marin E."/>
            <person name="Kohn T."/>
            <person name="Peeters S.H."/>
            <person name="Heuer A."/>
            <person name="Rast P."/>
            <person name="Oberbeckmann S."/>
            <person name="Bunk B."/>
            <person name="Jeske O."/>
            <person name="Meyerdierks A."/>
            <person name="Storesund J.E."/>
            <person name="Kallscheuer N."/>
            <person name="Luecker S."/>
            <person name="Lage O.M."/>
            <person name="Pohl T."/>
            <person name="Merkel B.J."/>
            <person name="Hornburger P."/>
            <person name="Mueller R.-W."/>
            <person name="Bruemmer F."/>
            <person name="Labrenz M."/>
            <person name="Spormann A.M."/>
            <person name="Op den Camp H."/>
            <person name="Overmann J."/>
            <person name="Amann R."/>
            <person name="Jetten M.S.M."/>
            <person name="Mascher T."/>
            <person name="Medema M.H."/>
            <person name="Devos D.P."/>
            <person name="Kaster A.-K."/>
            <person name="Ovreas L."/>
            <person name="Rohde M."/>
            <person name="Galperin M.Y."/>
            <person name="Jogler C."/>
        </authorList>
    </citation>
    <scope>NUCLEOTIDE SEQUENCE [LARGE SCALE GENOMIC DNA]</scope>
    <source>
        <strain evidence="2 3">TBK1r</strain>
    </source>
</reference>
<dbReference type="Proteomes" id="UP000318081">
    <property type="component" value="Chromosome"/>
</dbReference>
<dbReference type="EMBL" id="CP036432">
    <property type="protein sequence ID" value="QDV87660.1"/>
    <property type="molecule type" value="Genomic_DNA"/>
</dbReference>